<accession>A0A7S2AFJ3</accession>
<name>A0A7S2AFJ3_9DINO</name>
<reference evidence="1" key="1">
    <citation type="submission" date="2021-01" db="EMBL/GenBank/DDBJ databases">
        <authorList>
            <person name="Corre E."/>
            <person name="Pelletier E."/>
            <person name="Niang G."/>
            <person name="Scheremetjew M."/>
            <person name="Finn R."/>
            <person name="Kale V."/>
            <person name="Holt S."/>
            <person name="Cochrane G."/>
            <person name="Meng A."/>
            <person name="Brown T."/>
            <person name="Cohen L."/>
        </authorList>
    </citation>
    <scope>NUCLEOTIDE SEQUENCE</scope>
    <source>
        <strain evidence="1">CCMP2222</strain>
    </source>
</reference>
<proteinExistence type="predicted"/>
<evidence type="ECO:0000313" key="1">
    <source>
        <dbReference type="EMBL" id="CAD9366595.1"/>
    </source>
</evidence>
<gene>
    <name evidence="1" type="ORF">AAND1436_LOCUS2931</name>
</gene>
<dbReference type="AlphaFoldDB" id="A0A7S2AFJ3"/>
<sequence>MKQPYGPVVFETPHRFSALPAMKTAAAILGLSATAFASRNHIAQHVSIKANSSGHHWPWCDDAECCQELATGEDGKLCDDFYDAEEGVGYSMLTVSKWFREQNGWTTVFHNRPPPKRLDKNQQWCVSIGHSGKASCPYPGSGGIGVIFGISESFNFWQFGQKCKRHGDLTAQCTDGFRCGEHDRQPIASDWTFEQWKEAKNAIVQQTGTPECKNPSRSQYNEFDLNGLPSHSLAGIFIPECLQRRLKHDGTPPEEHLCRALNLKRHRADWPVFEYVSDKHRGSSLRIARYLDCSNYTDIRMHFEEGLPTDVSVDYMDA</sequence>
<dbReference type="EMBL" id="HBGQ01005765">
    <property type="protein sequence ID" value="CAD9366595.1"/>
    <property type="molecule type" value="Transcribed_RNA"/>
</dbReference>
<protein>
    <submittedName>
        <fullName evidence="1">Uncharacterized protein</fullName>
    </submittedName>
</protein>
<organism evidence="1">
    <name type="scientific">Alexandrium andersonii</name>
    <dbReference type="NCBI Taxonomy" id="327968"/>
    <lineage>
        <taxon>Eukaryota</taxon>
        <taxon>Sar</taxon>
        <taxon>Alveolata</taxon>
        <taxon>Dinophyceae</taxon>
        <taxon>Gonyaulacales</taxon>
        <taxon>Pyrocystaceae</taxon>
        <taxon>Alexandrium</taxon>
    </lineage>
</organism>